<gene>
    <name evidence="13" type="ORF">FM110_05770</name>
</gene>
<evidence type="ECO:0000256" key="1">
    <source>
        <dbReference type="ARBA" id="ARBA00004651"/>
    </source>
</evidence>
<feature type="transmembrane region" description="Helical" evidence="9">
    <location>
        <begin position="365"/>
        <end position="391"/>
    </location>
</feature>
<dbReference type="EMBL" id="FWFG01000051">
    <property type="protein sequence ID" value="SLM90895.1"/>
    <property type="molecule type" value="Genomic_DNA"/>
</dbReference>
<dbReference type="PROSITE" id="PS50928">
    <property type="entry name" value="ABC_TM1"/>
    <property type="match status" value="1"/>
</dbReference>
<keyword evidence="8 9" id="KW-0472">Membrane</keyword>
<feature type="region of interest" description="Disordered" evidence="11">
    <location>
        <begin position="1"/>
        <end position="27"/>
    </location>
</feature>
<evidence type="ECO:0000313" key="14">
    <source>
        <dbReference type="Proteomes" id="UP000195981"/>
    </source>
</evidence>
<dbReference type="Proteomes" id="UP000195981">
    <property type="component" value="Unassembled WGS sequence"/>
</dbReference>
<dbReference type="PANTHER" id="PTHR47314">
    <property type="entry name" value="MALTOSE/MALTODEXTRIN TRANSPORT SYSTEM PERMEASE PROTEIN MALF"/>
    <property type="match status" value="1"/>
</dbReference>
<comment type="subcellular location">
    <subcellularLocation>
        <location evidence="1 9">Cell membrane</location>
        <topology evidence="1 9">Multi-pass membrane protein</topology>
    </subcellularLocation>
</comment>
<dbReference type="PANTHER" id="PTHR47314:SF1">
    <property type="entry name" value="MALTOSE_MALTODEXTRIN TRANSPORT SYSTEM PERMEASE PROTEIN MALF"/>
    <property type="match status" value="1"/>
</dbReference>
<keyword evidence="3 9" id="KW-0813">Transport</keyword>
<dbReference type="SUPFAM" id="SSF161098">
    <property type="entry name" value="MetI-like"/>
    <property type="match status" value="1"/>
</dbReference>
<evidence type="ECO:0000256" key="5">
    <source>
        <dbReference type="ARBA" id="ARBA00022597"/>
    </source>
</evidence>
<evidence type="ECO:0000256" key="10">
    <source>
        <dbReference type="RuleBase" id="RU367050"/>
    </source>
</evidence>
<feature type="transmembrane region" description="Helical" evidence="9">
    <location>
        <begin position="258"/>
        <end position="278"/>
    </location>
</feature>
<dbReference type="InterPro" id="IPR035906">
    <property type="entry name" value="MetI-like_sf"/>
</dbReference>
<comment type="similarity">
    <text evidence="2 10">Belongs to the binding-protein-dependent transport system permease family. MalFG subfamily.</text>
</comment>
<evidence type="ECO:0000256" key="7">
    <source>
        <dbReference type="ARBA" id="ARBA00022989"/>
    </source>
</evidence>
<feature type="transmembrane region" description="Helical" evidence="9">
    <location>
        <begin position="153"/>
        <end position="182"/>
    </location>
</feature>
<feature type="transmembrane region" description="Helical" evidence="9">
    <location>
        <begin position="429"/>
        <end position="448"/>
    </location>
</feature>
<evidence type="ECO:0000256" key="8">
    <source>
        <dbReference type="ARBA" id="ARBA00023136"/>
    </source>
</evidence>
<feature type="domain" description="ABC transmembrane type-1" evidence="12">
    <location>
        <begin position="223"/>
        <end position="447"/>
    </location>
</feature>
<evidence type="ECO:0000256" key="11">
    <source>
        <dbReference type="SAM" id="MobiDB-lite"/>
    </source>
</evidence>
<feature type="transmembrane region" description="Helical" evidence="9">
    <location>
        <begin position="310"/>
        <end position="332"/>
    </location>
</feature>
<keyword evidence="7 9" id="KW-1133">Transmembrane helix</keyword>
<sequence length="459" mass="49874">MIPEERGAGSMTAAQAAVSPRETAAPPDERQVLRRSMAFKGLAHLTLLGQRSKGAAFAAVEIVALASLPLIVRKVTELVTLGSPMPEIPVRFRPNSLFMLIDGITVLAALGVFVLLYAVSVASARRIAREMTVLGSRESSVRRSPFADLANRAFPLVGLAPTFLLIMFFVVVPLVFSALVAFTNYSSPSNIPPGATIDWVGFENFQRLFGGSAAGTSALARVFGWTIVWALLATGTCYFGGMVMAVVMQNSSLRITPFFRAVFILPYAIPGVVSLLVWRNLLNGAFGTVNRTLEAMHLISDPIPWLSDPWLAKFVVVAINLWCGFPYFMLLVTGTMTSISQDIVEAAKIDGANSFQIFRRIQAPIILYQTMPLIIMSFAANINNFGAIFFLSGGDPSVSDSVTTGAGGTDIMVSWIYKLTVDLQQYQNASVLAIMIFLIIAPFAIFNFRRTKSFKEGEL</sequence>
<evidence type="ECO:0000256" key="6">
    <source>
        <dbReference type="ARBA" id="ARBA00022692"/>
    </source>
</evidence>
<keyword evidence="6 9" id="KW-0812">Transmembrane</keyword>
<evidence type="ECO:0000256" key="2">
    <source>
        <dbReference type="ARBA" id="ARBA00009047"/>
    </source>
</evidence>
<evidence type="ECO:0000256" key="3">
    <source>
        <dbReference type="ARBA" id="ARBA00022448"/>
    </source>
</evidence>
<evidence type="ECO:0000259" key="12">
    <source>
        <dbReference type="PROSITE" id="PS50928"/>
    </source>
</evidence>
<dbReference type="GO" id="GO:0042956">
    <property type="term" value="P:maltodextrin transmembrane transport"/>
    <property type="evidence" value="ECO:0007669"/>
    <property type="project" value="TreeGrafter"/>
</dbReference>
<dbReference type="Gene3D" id="1.10.3720.10">
    <property type="entry name" value="MetI-like"/>
    <property type="match status" value="1"/>
</dbReference>
<reference evidence="13 14" key="1">
    <citation type="submission" date="2017-02" db="EMBL/GenBank/DDBJ databases">
        <authorList>
            <person name="Peterson S.W."/>
        </authorList>
    </citation>
    <scope>NUCLEOTIDE SEQUENCE [LARGE SCALE GENOMIC DNA]</scope>
    <source>
        <strain evidence="13 14">CIP104813</strain>
    </source>
</reference>
<name>A0A1X6WYC4_9MICO</name>
<feature type="transmembrane region" description="Helical" evidence="9">
    <location>
        <begin position="96"/>
        <end position="119"/>
    </location>
</feature>
<dbReference type="SUPFAM" id="SSF160964">
    <property type="entry name" value="MalF N-terminal region-like"/>
    <property type="match status" value="1"/>
</dbReference>
<accession>A0A1X6WYC4</accession>
<evidence type="ECO:0000313" key="13">
    <source>
        <dbReference type="EMBL" id="SLM90895.1"/>
    </source>
</evidence>
<keyword evidence="4 10" id="KW-1003">Cell membrane</keyword>
<dbReference type="AlphaFoldDB" id="A0A1X6WYC4"/>
<dbReference type="CDD" id="cd06261">
    <property type="entry name" value="TM_PBP2"/>
    <property type="match status" value="1"/>
</dbReference>
<protein>
    <recommendedName>
        <fullName evidence="10">Maltose/maltodextrin transport system permease protein</fullName>
    </recommendedName>
</protein>
<dbReference type="InterPro" id="IPR000515">
    <property type="entry name" value="MetI-like"/>
</dbReference>
<organism evidence="13 14">
    <name type="scientific">Brachybacterium nesterenkovii</name>
    <dbReference type="NCBI Taxonomy" id="47847"/>
    <lineage>
        <taxon>Bacteria</taxon>
        <taxon>Bacillati</taxon>
        <taxon>Actinomycetota</taxon>
        <taxon>Actinomycetes</taxon>
        <taxon>Micrococcales</taxon>
        <taxon>Dermabacteraceae</taxon>
        <taxon>Brachybacterium</taxon>
    </lineage>
</organism>
<dbReference type="GO" id="GO:0015423">
    <property type="term" value="F:ABC-type maltose transporter activity"/>
    <property type="evidence" value="ECO:0007669"/>
    <property type="project" value="TreeGrafter"/>
</dbReference>
<evidence type="ECO:0000256" key="4">
    <source>
        <dbReference type="ARBA" id="ARBA00022475"/>
    </source>
</evidence>
<feature type="transmembrane region" description="Helical" evidence="9">
    <location>
        <begin position="222"/>
        <end position="246"/>
    </location>
</feature>
<comment type="function">
    <text evidence="10">Part of the ABC transporter complex MalEFGK involved in maltose/maltodextrin import. Probably responsible for the translocation of the substrate across the membrane.</text>
</comment>
<dbReference type="Pfam" id="PF00528">
    <property type="entry name" value="BPD_transp_1"/>
    <property type="match status" value="1"/>
</dbReference>
<evidence type="ECO:0000256" key="9">
    <source>
        <dbReference type="RuleBase" id="RU363032"/>
    </source>
</evidence>
<keyword evidence="14" id="KW-1185">Reference proteome</keyword>
<keyword evidence="5 10" id="KW-0762">Sugar transport</keyword>
<dbReference type="GO" id="GO:1990060">
    <property type="term" value="C:maltose transport complex"/>
    <property type="evidence" value="ECO:0007669"/>
    <property type="project" value="TreeGrafter"/>
</dbReference>
<proteinExistence type="inferred from homology"/>